<dbReference type="RefSeq" id="XP_040698365.1">
    <property type="nucleotide sequence ID" value="XM_040840734.1"/>
</dbReference>
<evidence type="ECO:0000313" key="1">
    <source>
        <dbReference type="EMBL" id="OJJ54559.1"/>
    </source>
</evidence>
<evidence type="ECO:0000313" key="2">
    <source>
        <dbReference type="Proteomes" id="UP000184356"/>
    </source>
</evidence>
<dbReference type="GeneID" id="63756807"/>
<dbReference type="AlphaFoldDB" id="A0A1L9T551"/>
<dbReference type="OrthoDB" id="4487268at2759"/>
<dbReference type="EMBL" id="KV878594">
    <property type="protein sequence ID" value="OJJ54559.1"/>
    <property type="molecule type" value="Genomic_DNA"/>
</dbReference>
<sequence>MAASVASLESVESNNDYSNQLWERTEDEQTVNEAILLFLCAVAINTRGRRCGWSSTRLGFKIQYHLAKIETRTDGYLGLCGHDKNEEAFAILEAKAQCRSRKTAGIPIYKQESAEMVNWIMHDEKTPRQVPSGKRRLFIAQDTTKIFVIEADYDDSYVDYLSGPPSNPSFMTMQEYGPLKTTSSRHMKNA</sequence>
<dbReference type="VEuPathDB" id="FungiDB:ASPSYDRAFT_135893"/>
<accession>A0A1L9T551</accession>
<protein>
    <recommendedName>
        <fullName evidence="3">Fungal-type protein kinase domain-containing protein</fullName>
    </recommendedName>
</protein>
<gene>
    <name evidence="1" type="ORF">ASPSYDRAFT_135893</name>
</gene>
<reference evidence="2" key="1">
    <citation type="journal article" date="2017" name="Genome Biol.">
        <title>Comparative genomics reveals high biological diversity and specific adaptations in the industrially and medically important fungal genus Aspergillus.</title>
        <authorList>
            <person name="de Vries R.P."/>
            <person name="Riley R."/>
            <person name="Wiebenga A."/>
            <person name="Aguilar-Osorio G."/>
            <person name="Amillis S."/>
            <person name="Uchima C.A."/>
            <person name="Anderluh G."/>
            <person name="Asadollahi M."/>
            <person name="Askin M."/>
            <person name="Barry K."/>
            <person name="Battaglia E."/>
            <person name="Bayram O."/>
            <person name="Benocci T."/>
            <person name="Braus-Stromeyer S.A."/>
            <person name="Caldana C."/>
            <person name="Canovas D."/>
            <person name="Cerqueira G.C."/>
            <person name="Chen F."/>
            <person name="Chen W."/>
            <person name="Choi C."/>
            <person name="Clum A."/>
            <person name="Dos Santos R.A."/>
            <person name="Damasio A.R."/>
            <person name="Diallinas G."/>
            <person name="Emri T."/>
            <person name="Fekete E."/>
            <person name="Flipphi M."/>
            <person name="Freyberg S."/>
            <person name="Gallo A."/>
            <person name="Gournas C."/>
            <person name="Habgood R."/>
            <person name="Hainaut M."/>
            <person name="Harispe M.L."/>
            <person name="Henrissat B."/>
            <person name="Hilden K.S."/>
            <person name="Hope R."/>
            <person name="Hossain A."/>
            <person name="Karabika E."/>
            <person name="Karaffa L."/>
            <person name="Karanyi Z."/>
            <person name="Krasevec N."/>
            <person name="Kuo A."/>
            <person name="Kusch H."/>
            <person name="LaButti K."/>
            <person name="Lagendijk E.L."/>
            <person name="Lapidus A."/>
            <person name="Levasseur A."/>
            <person name="Lindquist E."/>
            <person name="Lipzen A."/>
            <person name="Logrieco A.F."/>
            <person name="MacCabe A."/>
            <person name="Maekelae M.R."/>
            <person name="Malavazi I."/>
            <person name="Melin P."/>
            <person name="Meyer V."/>
            <person name="Mielnichuk N."/>
            <person name="Miskei M."/>
            <person name="Molnar A.P."/>
            <person name="Mule G."/>
            <person name="Ngan C.Y."/>
            <person name="Orejas M."/>
            <person name="Orosz E."/>
            <person name="Ouedraogo J.P."/>
            <person name="Overkamp K.M."/>
            <person name="Park H.-S."/>
            <person name="Perrone G."/>
            <person name="Piumi F."/>
            <person name="Punt P.J."/>
            <person name="Ram A.F."/>
            <person name="Ramon A."/>
            <person name="Rauscher S."/>
            <person name="Record E."/>
            <person name="Riano-Pachon D.M."/>
            <person name="Robert V."/>
            <person name="Roehrig J."/>
            <person name="Ruller R."/>
            <person name="Salamov A."/>
            <person name="Salih N.S."/>
            <person name="Samson R.A."/>
            <person name="Sandor E."/>
            <person name="Sanguinetti M."/>
            <person name="Schuetze T."/>
            <person name="Sepcic K."/>
            <person name="Shelest E."/>
            <person name="Sherlock G."/>
            <person name="Sophianopoulou V."/>
            <person name="Squina F.M."/>
            <person name="Sun H."/>
            <person name="Susca A."/>
            <person name="Todd R.B."/>
            <person name="Tsang A."/>
            <person name="Unkles S.E."/>
            <person name="van de Wiele N."/>
            <person name="van Rossen-Uffink D."/>
            <person name="Oliveira J.V."/>
            <person name="Vesth T.C."/>
            <person name="Visser J."/>
            <person name="Yu J.-H."/>
            <person name="Zhou M."/>
            <person name="Andersen M.R."/>
            <person name="Archer D.B."/>
            <person name="Baker S.E."/>
            <person name="Benoit I."/>
            <person name="Brakhage A.A."/>
            <person name="Braus G.H."/>
            <person name="Fischer R."/>
            <person name="Frisvad J.C."/>
            <person name="Goldman G.H."/>
            <person name="Houbraken J."/>
            <person name="Oakley B."/>
            <person name="Pocsi I."/>
            <person name="Scazzocchio C."/>
            <person name="Seiboth B."/>
            <person name="vanKuyk P.A."/>
            <person name="Wortman J."/>
            <person name="Dyer P.S."/>
            <person name="Grigoriev I.V."/>
        </authorList>
    </citation>
    <scope>NUCLEOTIDE SEQUENCE [LARGE SCALE GENOMIC DNA]</scope>
    <source>
        <strain evidence="2">CBS 593.65</strain>
    </source>
</reference>
<name>A0A1L9T551_9EURO</name>
<dbReference type="STRING" id="1036612.A0A1L9T551"/>
<organism evidence="1 2">
    <name type="scientific">Aspergillus sydowii CBS 593.65</name>
    <dbReference type="NCBI Taxonomy" id="1036612"/>
    <lineage>
        <taxon>Eukaryota</taxon>
        <taxon>Fungi</taxon>
        <taxon>Dikarya</taxon>
        <taxon>Ascomycota</taxon>
        <taxon>Pezizomycotina</taxon>
        <taxon>Eurotiomycetes</taxon>
        <taxon>Eurotiomycetidae</taxon>
        <taxon>Eurotiales</taxon>
        <taxon>Aspergillaceae</taxon>
        <taxon>Aspergillus</taxon>
        <taxon>Aspergillus subgen. Nidulantes</taxon>
    </lineage>
</organism>
<proteinExistence type="predicted"/>
<dbReference type="Proteomes" id="UP000184356">
    <property type="component" value="Unassembled WGS sequence"/>
</dbReference>
<evidence type="ECO:0008006" key="3">
    <source>
        <dbReference type="Google" id="ProtNLM"/>
    </source>
</evidence>
<keyword evidence="2" id="KW-1185">Reference proteome</keyword>